<reference evidence="3 4" key="1">
    <citation type="submission" date="2024-03" db="EMBL/GenBank/DDBJ databases">
        <title>Aureococcus anophagefferens CCMP1851 and Kratosvirus quantuckense: Draft genome of a second virus-susceptible host strain in the model system.</title>
        <authorList>
            <person name="Chase E."/>
            <person name="Truchon A.R."/>
            <person name="Schepens W."/>
            <person name="Wilhelm S.W."/>
        </authorList>
    </citation>
    <scope>NUCLEOTIDE SEQUENCE [LARGE SCALE GENOMIC DNA]</scope>
    <source>
        <strain evidence="3 4">CCMP1851</strain>
    </source>
</reference>
<keyword evidence="2" id="KW-0472">Membrane</keyword>
<protein>
    <submittedName>
        <fullName evidence="3">Uncharacterized protein</fullName>
    </submittedName>
</protein>
<feature type="transmembrane region" description="Helical" evidence="2">
    <location>
        <begin position="398"/>
        <end position="415"/>
    </location>
</feature>
<feature type="region of interest" description="Disordered" evidence="1">
    <location>
        <begin position="241"/>
        <end position="266"/>
    </location>
</feature>
<keyword evidence="2" id="KW-1133">Transmembrane helix</keyword>
<feature type="compositionally biased region" description="Basic residues" evidence="1">
    <location>
        <begin position="191"/>
        <end position="205"/>
    </location>
</feature>
<name>A0ABR1FKF4_AURAN</name>
<feature type="compositionally biased region" description="Low complexity" evidence="1">
    <location>
        <begin position="112"/>
        <end position="129"/>
    </location>
</feature>
<evidence type="ECO:0000313" key="4">
    <source>
        <dbReference type="Proteomes" id="UP001363151"/>
    </source>
</evidence>
<evidence type="ECO:0000256" key="2">
    <source>
        <dbReference type="SAM" id="Phobius"/>
    </source>
</evidence>
<comment type="caution">
    <text evidence="3">The sequence shown here is derived from an EMBL/GenBank/DDBJ whole genome shotgun (WGS) entry which is preliminary data.</text>
</comment>
<proteinExistence type="predicted"/>
<dbReference type="Proteomes" id="UP001363151">
    <property type="component" value="Unassembled WGS sequence"/>
</dbReference>
<feature type="transmembrane region" description="Helical" evidence="2">
    <location>
        <begin position="512"/>
        <end position="535"/>
    </location>
</feature>
<gene>
    <name evidence="3" type="ORF">SO694_00032376</name>
</gene>
<accession>A0ABR1FKF4</accession>
<feature type="region of interest" description="Disordered" evidence="1">
    <location>
        <begin position="191"/>
        <end position="210"/>
    </location>
</feature>
<dbReference type="EMBL" id="JBBJCI010000368">
    <property type="protein sequence ID" value="KAK7232481.1"/>
    <property type="molecule type" value="Genomic_DNA"/>
</dbReference>
<organism evidence="3 4">
    <name type="scientific">Aureococcus anophagefferens</name>
    <name type="common">Harmful bloom alga</name>
    <dbReference type="NCBI Taxonomy" id="44056"/>
    <lineage>
        <taxon>Eukaryota</taxon>
        <taxon>Sar</taxon>
        <taxon>Stramenopiles</taxon>
        <taxon>Ochrophyta</taxon>
        <taxon>Pelagophyceae</taxon>
        <taxon>Pelagomonadales</taxon>
        <taxon>Pelagomonadaceae</taxon>
        <taxon>Aureococcus</taxon>
    </lineage>
</organism>
<feature type="transmembrane region" description="Helical" evidence="2">
    <location>
        <begin position="340"/>
        <end position="358"/>
    </location>
</feature>
<keyword evidence="4" id="KW-1185">Reference proteome</keyword>
<evidence type="ECO:0000256" key="1">
    <source>
        <dbReference type="SAM" id="MobiDB-lite"/>
    </source>
</evidence>
<sequence>MRITKKFAGATLGKSIFYRTGHLDEPELWRLRRLESLFVRAEETASAEAIFFAMRGAAQRSGEVGQGGDTPRTLETDRRALASPEAPRPGAFRGPSPRRGTARRQPDRRPVARYAPSRPPARARTATELTEFEERPSERRRQILMRAIDKIGERWPDADARRRAARARGGAARATADRGAPVRVRGVRGPVRRRARRGAVRRRRQARDGALQRALRLGAPDLGPASPRDGHARRLGIADQPKARAARLAEPPPFDAATQRGLHGHERGPGGHEGLRMCLLKGSNSGFAPWYQPKPRGGPRPYVGAWSDVDRCGDTCPGGDEPRVSYEIRLERAAEYIERSFVLVGWAFNIIAFGAFWMDDVKSHGMDRGGLSLAGIVASSFMLYEAKETEEYTWLDSYFSVMLTFQFLSFVLVVVSSRWERYDEDGGALKLQTLRRTRTTRSLELSPAYRRVFWLHRHFFGGADVPPVDLAVRRGLVPLFLLLQMGLCYYPFRGPGAIVGHRDAPLGGSLFFLNVGCLLWYAGLVGAGVAFGIGFEGGGASAFRLSFSKSLSPPATPAGA</sequence>
<keyword evidence="2" id="KW-0812">Transmembrane</keyword>
<evidence type="ECO:0000313" key="3">
    <source>
        <dbReference type="EMBL" id="KAK7232481.1"/>
    </source>
</evidence>
<feature type="region of interest" description="Disordered" evidence="1">
    <location>
        <begin position="59"/>
        <end position="137"/>
    </location>
</feature>